<name>A0ABV7LE58_9HYPH</name>
<dbReference type="SUPFAM" id="SSF52833">
    <property type="entry name" value="Thioredoxin-like"/>
    <property type="match status" value="1"/>
</dbReference>
<sequence length="236" mass="25480">MPAAGPRQSFHVDVISDVVCPWCFIGKRRLEKAIAMVPELRVTVAWRPYQLDPHVPPGGLDRRVYMERKFGSRERLEAIHQRLAAEGEKEGLAFRFDLIRRTPNTLDAHRLIGWAAPLGLQDAVVEALFRAFFMEGRDVGDRAVLADIAASCGMDGAAARLAGADDATLVSAAVEQARDMGVSGVPCFILAERLALPGAQDPETIARYMRRMAQKLKLEAVGTGPAGACAADGGAC</sequence>
<dbReference type="CDD" id="cd03024">
    <property type="entry name" value="DsbA_FrnE"/>
    <property type="match status" value="1"/>
</dbReference>
<feature type="domain" description="DSBA-like thioredoxin" evidence="1">
    <location>
        <begin position="12"/>
        <end position="209"/>
    </location>
</feature>
<gene>
    <name evidence="2" type="ORF">ACFOEX_05595</name>
</gene>
<dbReference type="Pfam" id="PF01323">
    <property type="entry name" value="DSBA"/>
    <property type="match status" value="1"/>
</dbReference>
<dbReference type="Proteomes" id="UP001595536">
    <property type="component" value="Unassembled WGS sequence"/>
</dbReference>
<comment type="caution">
    <text evidence="2">The sequence shown here is derived from an EMBL/GenBank/DDBJ whole genome shotgun (WGS) entry which is preliminary data.</text>
</comment>
<protein>
    <submittedName>
        <fullName evidence="2">DsbA family oxidoreductase</fullName>
    </submittedName>
</protein>
<accession>A0ABV7LE58</accession>
<reference evidence="3" key="1">
    <citation type="journal article" date="2019" name="Int. J. Syst. Evol. Microbiol.">
        <title>The Global Catalogue of Microorganisms (GCM) 10K type strain sequencing project: providing services to taxonomists for standard genome sequencing and annotation.</title>
        <authorList>
            <consortium name="The Broad Institute Genomics Platform"/>
            <consortium name="The Broad Institute Genome Sequencing Center for Infectious Disease"/>
            <person name="Wu L."/>
            <person name="Ma J."/>
        </authorList>
    </citation>
    <scope>NUCLEOTIDE SEQUENCE [LARGE SCALE GENOMIC DNA]</scope>
    <source>
        <strain evidence="3">CCM 7941</strain>
    </source>
</reference>
<keyword evidence="3" id="KW-1185">Reference proteome</keyword>
<dbReference type="PANTHER" id="PTHR13887:SF41">
    <property type="entry name" value="THIOREDOXIN SUPERFAMILY PROTEIN"/>
    <property type="match status" value="1"/>
</dbReference>
<dbReference type="EMBL" id="JBHRUV010000022">
    <property type="protein sequence ID" value="MFC3265829.1"/>
    <property type="molecule type" value="Genomic_DNA"/>
</dbReference>
<dbReference type="PANTHER" id="PTHR13887">
    <property type="entry name" value="GLUTATHIONE S-TRANSFERASE KAPPA"/>
    <property type="match status" value="1"/>
</dbReference>
<evidence type="ECO:0000313" key="3">
    <source>
        <dbReference type="Proteomes" id="UP001595536"/>
    </source>
</evidence>
<dbReference type="RefSeq" id="WP_376830522.1">
    <property type="nucleotide sequence ID" value="NZ_JBHLWR010000006.1"/>
</dbReference>
<proteinExistence type="predicted"/>
<evidence type="ECO:0000313" key="2">
    <source>
        <dbReference type="EMBL" id="MFC3265829.1"/>
    </source>
</evidence>
<dbReference type="InterPro" id="IPR036249">
    <property type="entry name" value="Thioredoxin-like_sf"/>
</dbReference>
<evidence type="ECO:0000259" key="1">
    <source>
        <dbReference type="Pfam" id="PF01323"/>
    </source>
</evidence>
<dbReference type="Gene3D" id="3.40.30.10">
    <property type="entry name" value="Glutaredoxin"/>
    <property type="match status" value="1"/>
</dbReference>
<dbReference type="InterPro" id="IPR001853">
    <property type="entry name" value="DSBA-like_thioredoxin_dom"/>
</dbReference>
<organism evidence="2 3">
    <name type="scientific">Camelimonas abortus</name>
    <dbReference type="NCBI Taxonomy" id="1017184"/>
    <lineage>
        <taxon>Bacteria</taxon>
        <taxon>Pseudomonadati</taxon>
        <taxon>Pseudomonadota</taxon>
        <taxon>Alphaproteobacteria</taxon>
        <taxon>Hyphomicrobiales</taxon>
        <taxon>Chelatococcaceae</taxon>
        <taxon>Camelimonas</taxon>
    </lineage>
</organism>